<dbReference type="SUPFAM" id="SSF53448">
    <property type="entry name" value="Nucleotide-diphospho-sugar transferases"/>
    <property type="match status" value="1"/>
</dbReference>
<comment type="caution">
    <text evidence="2">The sequence shown here is derived from an EMBL/GenBank/DDBJ whole genome shotgun (WGS) entry which is preliminary data.</text>
</comment>
<dbReference type="EMBL" id="JBANDC010000014">
    <property type="protein sequence ID" value="MEM4989483.1"/>
    <property type="molecule type" value="Genomic_DNA"/>
</dbReference>
<keyword evidence="3" id="KW-1185">Reference proteome</keyword>
<dbReference type="Pfam" id="PF00535">
    <property type="entry name" value="Glycos_transf_2"/>
    <property type="match status" value="1"/>
</dbReference>
<dbReference type="PANTHER" id="PTHR43685:SF11">
    <property type="entry name" value="GLYCOSYLTRANSFERASE TAGX-RELATED"/>
    <property type="match status" value="1"/>
</dbReference>
<dbReference type="RefSeq" id="WP_342830680.1">
    <property type="nucleotide sequence ID" value="NZ_JBANDC010000014.1"/>
</dbReference>
<accession>A0ABU9PZR3</accession>
<evidence type="ECO:0000313" key="2">
    <source>
        <dbReference type="EMBL" id="MEM4989483.1"/>
    </source>
</evidence>
<evidence type="ECO:0000259" key="1">
    <source>
        <dbReference type="Pfam" id="PF00535"/>
    </source>
</evidence>
<dbReference type="InterPro" id="IPR001173">
    <property type="entry name" value="Glyco_trans_2-like"/>
</dbReference>
<dbReference type="PANTHER" id="PTHR43685">
    <property type="entry name" value="GLYCOSYLTRANSFERASE"/>
    <property type="match status" value="1"/>
</dbReference>
<dbReference type="InterPro" id="IPR050834">
    <property type="entry name" value="Glycosyltransf_2"/>
</dbReference>
<name>A0ABU9PZR3_9BURK</name>
<protein>
    <submittedName>
        <fullName evidence="2">Glycosyltransferase family 2 protein</fullName>
    </submittedName>
</protein>
<evidence type="ECO:0000313" key="3">
    <source>
        <dbReference type="Proteomes" id="UP001495910"/>
    </source>
</evidence>
<gene>
    <name evidence="2" type="ORF">V8G57_19005</name>
</gene>
<dbReference type="Proteomes" id="UP001495910">
    <property type="component" value="Unassembled WGS sequence"/>
</dbReference>
<sequence>MMARKDALTCGIALCTFNGLSYLDEQLTSLLAQDRQPDRVVIYDDGSNDGTWEFITEWAQRAPLSVSVHQQSERVGYVRNFEAAVQALDTDLIFLCDQDDVWLPHKIALMAQAFEDQPDLLLLHTNAKLVDANAEDLGISLFDALELSELEHAAVLTGNALQVLCRRNLVTGATAAFRRRLLDIALPFPAALVHDEWLGLVAAAYGRISLLDAATILYRQHANNALGMPLEKSKPGGLTPRGDFHAKFAVRVAELVSLLSELTPAGAVEPPPILQEMKTHIEFRANLPVENVKRVASVLSEWKSGRYGIFSNGFRSVLRDIANY</sequence>
<reference evidence="2 3" key="1">
    <citation type="submission" date="2024-02" db="EMBL/GenBank/DDBJ databases">
        <title>Draft genome sequence of Collimonas sp. strain H4R21, an effective mineral-weathering bacterial strain isolated from the beech rhizosphere.</title>
        <authorList>
            <person name="Morin E."/>
            <person name="Uroz S."/>
            <person name="Leveau J.H.J."/>
            <person name="Kumar R."/>
            <person name="Rey M.W."/>
            <person name="Pham J."/>
        </authorList>
    </citation>
    <scope>NUCLEOTIDE SEQUENCE [LARGE SCALE GENOMIC DNA]</scope>
    <source>
        <strain evidence="2 3">H4R21</strain>
    </source>
</reference>
<proteinExistence type="predicted"/>
<dbReference type="Gene3D" id="3.90.550.10">
    <property type="entry name" value="Spore Coat Polysaccharide Biosynthesis Protein SpsA, Chain A"/>
    <property type="match status" value="1"/>
</dbReference>
<feature type="domain" description="Glycosyltransferase 2-like" evidence="1">
    <location>
        <begin position="13"/>
        <end position="122"/>
    </location>
</feature>
<dbReference type="CDD" id="cd04196">
    <property type="entry name" value="GT_2_like_d"/>
    <property type="match status" value="1"/>
</dbReference>
<organism evidence="2 3">
    <name type="scientific">Collimonas rhizosphaerae</name>
    <dbReference type="NCBI Taxonomy" id="3126357"/>
    <lineage>
        <taxon>Bacteria</taxon>
        <taxon>Pseudomonadati</taxon>
        <taxon>Pseudomonadota</taxon>
        <taxon>Betaproteobacteria</taxon>
        <taxon>Burkholderiales</taxon>
        <taxon>Oxalobacteraceae</taxon>
        <taxon>Collimonas</taxon>
    </lineage>
</organism>
<dbReference type="InterPro" id="IPR029044">
    <property type="entry name" value="Nucleotide-diphossugar_trans"/>
</dbReference>